<dbReference type="InterPro" id="IPR011009">
    <property type="entry name" value="Kinase-like_dom_sf"/>
</dbReference>
<dbReference type="Gene3D" id="3.30.200.20">
    <property type="entry name" value="Phosphorylase Kinase, domain 1"/>
    <property type="match status" value="1"/>
</dbReference>
<dbReference type="InterPro" id="IPR045269">
    <property type="entry name" value="Atg1-like"/>
</dbReference>
<keyword evidence="7" id="KW-0418">Kinase</keyword>
<accession>A0A1E4RP53</accession>
<dbReference type="AlphaFoldDB" id="A0A1E4RP53"/>
<gene>
    <name evidence="7" type="ORF">HYPBUDRAFT_91198</name>
</gene>
<dbReference type="InterPro" id="IPR000719">
    <property type="entry name" value="Prot_kinase_dom"/>
</dbReference>
<dbReference type="STRING" id="984485.A0A1E4RP53"/>
<dbReference type="GO" id="GO:0030447">
    <property type="term" value="P:filamentous growth"/>
    <property type="evidence" value="ECO:0007669"/>
    <property type="project" value="UniProtKB-ARBA"/>
</dbReference>
<proteinExistence type="inferred from homology"/>
<reference evidence="8" key="1">
    <citation type="submission" date="2016-05" db="EMBL/GenBank/DDBJ databases">
        <title>Comparative genomics of biotechnologically important yeasts.</title>
        <authorList>
            <consortium name="DOE Joint Genome Institute"/>
            <person name="Riley R."/>
            <person name="Haridas S."/>
            <person name="Wolfe K.H."/>
            <person name="Lopes M.R."/>
            <person name="Hittinger C.T."/>
            <person name="Goker M."/>
            <person name="Salamov A."/>
            <person name="Wisecaver J."/>
            <person name="Long T.M."/>
            <person name="Aerts A.L."/>
            <person name="Barry K."/>
            <person name="Choi C."/>
            <person name="Clum A."/>
            <person name="Coughlan A.Y."/>
            <person name="Deshpande S."/>
            <person name="Douglass A.P."/>
            <person name="Hanson S.J."/>
            <person name="Klenk H.-P."/>
            <person name="Labutti K."/>
            <person name="Lapidus A."/>
            <person name="Lindquist E."/>
            <person name="Lipzen A."/>
            <person name="Meier-Kolthoff J.P."/>
            <person name="Ohm R.A."/>
            <person name="Otillar R.P."/>
            <person name="Pangilinan J."/>
            <person name="Peng Y."/>
            <person name="Rokas A."/>
            <person name="Rosa C.A."/>
            <person name="Scheuner C."/>
            <person name="Sibirny A.A."/>
            <person name="Slot J.C."/>
            <person name="Stielow J.B."/>
            <person name="Sun H."/>
            <person name="Kurtzman C.P."/>
            <person name="Blackwell M."/>
            <person name="Grigoriev I.V."/>
            <person name="Jeffries T.W."/>
        </authorList>
    </citation>
    <scope>NUCLEOTIDE SEQUENCE [LARGE SCALE GENOMIC DNA]</scope>
    <source>
        <strain evidence="8">NRRL Y-1933</strain>
    </source>
</reference>
<feature type="binding site" evidence="3">
    <location>
        <position position="168"/>
    </location>
    <ligand>
        <name>ATP</name>
        <dbReference type="ChEBI" id="CHEBI:30616"/>
    </ligand>
</feature>
<feature type="domain" description="Protein kinase" evidence="6">
    <location>
        <begin position="138"/>
        <end position="485"/>
    </location>
</feature>
<dbReference type="GO" id="GO:0005524">
    <property type="term" value="F:ATP binding"/>
    <property type="evidence" value="ECO:0007669"/>
    <property type="project" value="UniProtKB-UniRule"/>
</dbReference>
<comment type="similarity">
    <text evidence="4">Belongs to the protein kinase superfamily.</text>
</comment>
<dbReference type="PANTHER" id="PTHR24348">
    <property type="entry name" value="SERINE/THREONINE-PROTEIN KINASE UNC-51-RELATED"/>
    <property type="match status" value="1"/>
</dbReference>
<evidence type="ECO:0000256" key="3">
    <source>
        <dbReference type="PROSITE-ProRule" id="PRU10141"/>
    </source>
</evidence>
<dbReference type="GO" id="GO:0010506">
    <property type="term" value="P:regulation of autophagy"/>
    <property type="evidence" value="ECO:0007669"/>
    <property type="project" value="InterPro"/>
</dbReference>
<evidence type="ECO:0000256" key="2">
    <source>
        <dbReference type="ARBA" id="ARBA00022840"/>
    </source>
</evidence>
<feature type="region of interest" description="Disordered" evidence="5">
    <location>
        <begin position="88"/>
        <end position="113"/>
    </location>
</feature>
<evidence type="ECO:0000256" key="1">
    <source>
        <dbReference type="ARBA" id="ARBA00022741"/>
    </source>
</evidence>
<protein>
    <submittedName>
        <fullName evidence="7">Kinase-like protein</fullName>
    </submittedName>
</protein>
<dbReference type="Proteomes" id="UP000095085">
    <property type="component" value="Unassembled WGS sequence"/>
</dbReference>
<dbReference type="PROSITE" id="PS00108">
    <property type="entry name" value="PROTEIN_KINASE_ST"/>
    <property type="match status" value="1"/>
</dbReference>
<keyword evidence="7" id="KW-0808">Transferase</keyword>
<name>A0A1E4RP53_9ASCO</name>
<dbReference type="PANTHER" id="PTHR24348:SF68">
    <property type="entry name" value="SERINE_THREONINE-PROTEIN KINASE ATG1C"/>
    <property type="match status" value="1"/>
</dbReference>
<dbReference type="EMBL" id="KV454539">
    <property type="protein sequence ID" value="ODV69047.1"/>
    <property type="molecule type" value="Genomic_DNA"/>
</dbReference>
<dbReference type="PROSITE" id="PS50011">
    <property type="entry name" value="PROTEIN_KINASE_DOM"/>
    <property type="match status" value="1"/>
</dbReference>
<keyword evidence="1 3" id="KW-0547">Nucleotide-binding</keyword>
<dbReference type="Gene3D" id="1.10.510.10">
    <property type="entry name" value="Transferase(Phosphotransferase) domain 1"/>
    <property type="match status" value="1"/>
</dbReference>
<feature type="non-terminal residue" evidence="7">
    <location>
        <position position="493"/>
    </location>
</feature>
<keyword evidence="2 3" id="KW-0067">ATP-binding</keyword>
<evidence type="ECO:0000256" key="4">
    <source>
        <dbReference type="RuleBase" id="RU000304"/>
    </source>
</evidence>
<dbReference type="GO" id="GO:0004674">
    <property type="term" value="F:protein serine/threonine kinase activity"/>
    <property type="evidence" value="ECO:0007669"/>
    <property type="project" value="UniProtKB-KW"/>
</dbReference>
<dbReference type="SUPFAM" id="SSF56112">
    <property type="entry name" value="Protein kinase-like (PK-like)"/>
    <property type="match status" value="1"/>
</dbReference>
<feature type="compositionally biased region" description="Polar residues" evidence="5">
    <location>
        <begin position="97"/>
        <end position="111"/>
    </location>
</feature>
<dbReference type="PROSITE" id="PS00107">
    <property type="entry name" value="PROTEIN_KINASE_ATP"/>
    <property type="match status" value="1"/>
</dbReference>
<dbReference type="InterPro" id="IPR008271">
    <property type="entry name" value="Ser/Thr_kinase_AS"/>
</dbReference>
<evidence type="ECO:0000259" key="6">
    <source>
        <dbReference type="PROSITE" id="PS50011"/>
    </source>
</evidence>
<dbReference type="InterPro" id="IPR017441">
    <property type="entry name" value="Protein_kinase_ATP_BS"/>
</dbReference>
<sequence length="493" mass="56114">LSLGDPIKLSPSPSIISPTRLNFDKITHLPTPIINNGSFGFNSPPRNPNNIEVLKRNNSPSIGVGVNSNRTVSEYKPTTANNLTRKKSLLGEGTASKRISSNPITSSDTQIPSPPNDISIASKYVNSIFHSVHQNKYYKFSEEIGNGNFSTVICATNTVNEAEKIAIKIISIPTVNKIDIKNHKSFIKRELNILYKLNHPCLIHLIDYNINLSIKDDEIINSTFIPSDEDEINDLDYHNLKLNNDQLFFLNYCDGGNLFQFSFDYSKFNFNNLNYWLLLKRIICESIIGIAYLHDQNIIHRDIKLENILLNYSFDELMNISKDLNNFENPLICITDFGLLKKLHSSDELLSTRCGSQDYISPELLMGLKYNGKLTDSWSIGVLIYSLLEDRLPFDLPPLDLISNTGVSPSVIQRKRLKNNPAHRIAMIDWDWFKTNESNLSSSNINPEIRDILSDLKKIVNALLVRKDRRPELSHLLSLNEFSWIKHSLPTHF</sequence>
<keyword evidence="8" id="KW-1185">Reference proteome</keyword>
<dbReference type="GO" id="GO:0005737">
    <property type="term" value="C:cytoplasm"/>
    <property type="evidence" value="ECO:0007669"/>
    <property type="project" value="TreeGrafter"/>
</dbReference>
<dbReference type="SMART" id="SM00220">
    <property type="entry name" value="S_TKc"/>
    <property type="match status" value="1"/>
</dbReference>
<dbReference type="RefSeq" id="XP_020078114.1">
    <property type="nucleotide sequence ID" value="XM_020223875.1"/>
</dbReference>
<organism evidence="7 8">
    <name type="scientific">Hyphopichia burtonii NRRL Y-1933</name>
    <dbReference type="NCBI Taxonomy" id="984485"/>
    <lineage>
        <taxon>Eukaryota</taxon>
        <taxon>Fungi</taxon>
        <taxon>Dikarya</taxon>
        <taxon>Ascomycota</taxon>
        <taxon>Saccharomycotina</taxon>
        <taxon>Pichiomycetes</taxon>
        <taxon>Debaryomycetaceae</taxon>
        <taxon>Hyphopichia</taxon>
    </lineage>
</organism>
<dbReference type="Pfam" id="PF00069">
    <property type="entry name" value="Pkinase"/>
    <property type="match status" value="1"/>
</dbReference>
<evidence type="ECO:0000256" key="5">
    <source>
        <dbReference type="SAM" id="MobiDB-lite"/>
    </source>
</evidence>
<dbReference type="OrthoDB" id="410920at2759"/>
<evidence type="ECO:0000313" key="7">
    <source>
        <dbReference type="EMBL" id="ODV69047.1"/>
    </source>
</evidence>
<feature type="non-terminal residue" evidence="7">
    <location>
        <position position="1"/>
    </location>
</feature>
<dbReference type="GeneID" id="30998424"/>
<evidence type="ECO:0000313" key="8">
    <source>
        <dbReference type="Proteomes" id="UP000095085"/>
    </source>
</evidence>
<keyword evidence="4" id="KW-0723">Serine/threonine-protein kinase</keyword>